<organism evidence="1 2">
    <name type="scientific">Hypoxylon rubiginosum</name>
    <dbReference type="NCBI Taxonomy" id="110542"/>
    <lineage>
        <taxon>Eukaryota</taxon>
        <taxon>Fungi</taxon>
        <taxon>Dikarya</taxon>
        <taxon>Ascomycota</taxon>
        <taxon>Pezizomycotina</taxon>
        <taxon>Sordariomycetes</taxon>
        <taxon>Xylariomycetidae</taxon>
        <taxon>Xylariales</taxon>
        <taxon>Hypoxylaceae</taxon>
        <taxon>Hypoxylon</taxon>
    </lineage>
</organism>
<reference evidence="1 2" key="1">
    <citation type="journal article" date="2022" name="New Phytol.">
        <title>Ecological generalism drives hyperdiversity of secondary metabolite gene clusters in xylarialean endophytes.</title>
        <authorList>
            <person name="Franco M.E.E."/>
            <person name="Wisecaver J.H."/>
            <person name="Arnold A.E."/>
            <person name="Ju Y.M."/>
            <person name="Slot J.C."/>
            <person name="Ahrendt S."/>
            <person name="Moore L.P."/>
            <person name="Eastman K.E."/>
            <person name="Scott K."/>
            <person name="Konkel Z."/>
            <person name="Mondo S.J."/>
            <person name="Kuo A."/>
            <person name="Hayes R.D."/>
            <person name="Haridas S."/>
            <person name="Andreopoulos B."/>
            <person name="Riley R."/>
            <person name="LaButti K."/>
            <person name="Pangilinan J."/>
            <person name="Lipzen A."/>
            <person name="Amirebrahimi M."/>
            <person name="Yan J."/>
            <person name="Adam C."/>
            <person name="Keymanesh K."/>
            <person name="Ng V."/>
            <person name="Louie K."/>
            <person name="Northen T."/>
            <person name="Drula E."/>
            <person name="Henrissat B."/>
            <person name="Hsieh H.M."/>
            <person name="Youens-Clark K."/>
            <person name="Lutzoni F."/>
            <person name="Miadlikowska J."/>
            <person name="Eastwood D.C."/>
            <person name="Hamelin R.C."/>
            <person name="Grigoriev I.V."/>
            <person name="U'Ren J.M."/>
        </authorList>
    </citation>
    <scope>NUCLEOTIDE SEQUENCE [LARGE SCALE GENOMIC DNA]</scope>
    <source>
        <strain evidence="1 2">CBS 119005</strain>
    </source>
</reference>
<dbReference type="Proteomes" id="UP001497700">
    <property type="component" value="Unassembled WGS sequence"/>
</dbReference>
<keyword evidence="2" id="KW-1185">Reference proteome</keyword>
<dbReference type="EMBL" id="MU393462">
    <property type="protein sequence ID" value="KAI4866173.1"/>
    <property type="molecule type" value="Genomic_DNA"/>
</dbReference>
<evidence type="ECO:0000313" key="2">
    <source>
        <dbReference type="Proteomes" id="UP001497700"/>
    </source>
</evidence>
<accession>A0ACB9Z4L2</accession>
<protein>
    <submittedName>
        <fullName evidence="1">S1/P1 nuclease</fullName>
    </submittedName>
</protein>
<sequence>MRLNQKAVAAGALLLPGAMAWGSLGHITVAYIATNFVKDDTAAFFQGLLQNETEHYLAGVATWADSIRYTRWGRFTKNFHFIDAKDTPPTYCGVDFERDCKEDGCVVSSIQNYTSQLLDTQLWPWRRSQAAKFVIHFVGDIHQPLHVENVAQGGNGIHVKWERSELNLHHVWDTSIAEKMLGGIRRKPYDAGFNWAANLTGEIKTGKYAPASKLWTAGMSLEDPISTAMGWANESNAIVCTHVFPEGPETIVGQELAGDYYEKAAPVIELQVAKAGYRLAAWLDLIADSASGSTQPVAIDEL</sequence>
<comment type="caution">
    <text evidence="1">The sequence shown here is derived from an EMBL/GenBank/DDBJ whole genome shotgun (WGS) entry which is preliminary data.</text>
</comment>
<proteinExistence type="predicted"/>
<evidence type="ECO:0000313" key="1">
    <source>
        <dbReference type="EMBL" id="KAI4866173.1"/>
    </source>
</evidence>
<name>A0ACB9Z4L2_9PEZI</name>
<gene>
    <name evidence="1" type="ORF">F4820DRAFT_417808</name>
</gene>